<evidence type="ECO:0000313" key="1">
    <source>
        <dbReference type="EMBL" id="KAF2462695.1"/>
    </source>
</evidence>
<dbReference type="EMBL" id="MU003567">
    <property type="protein sequence ID" value="KAF2462695.1"/>
    <property type="molecule type" value="Genomic_DNA"/>
</dbReference>
<sequence length="58" mass="6549">MRLLRCSNTSDFSLTLFPDEAAPRYAILLHTWGADTKEVTFNDLTNSTGKDKPGYKKI</sequence>
<gene>
    <name evidence="1" type="ORF">BDR25DRAFT_248193</name>
</gene>
<reference evidence="1" key="1">
    <citation type="journal article" date="2020" name="Stud. Mycol.">
        <title>101 Dothideomycetes genomes: a test case for predicting lifestyles and emergence of pathogens.</title>
        <authorList>
            <person name="Haridas S."/>
            <person name="Albert R."/>
            <person name="Binder M."/>
            <person name="Bloem J."/>
            <person name="Labutti K."/>
            <person name="Salamov A."/>
            <person name="Andreopoulos B."/>
            <person name="Baker S."/>
            <person name="Barry K."/>
            <person name="Bills G."/>
            <person name="Bluhm B."/>
            <person name="Cannon C."/>
            <person name="Castanera R."/>
            <person name="Culley D."/>
            <person name="Daum C."/>
            <person name="Ezra D."/>
            <person name="Gonzalez J."/>
            <person name="Henrissat B."/>
            <person name="Kuo A."/>
            <person name="Liang C."/>
            <person name="Lipzen A."/>
            <person name="Lutzoni F."/>
            <person name="Magnuson J."/>
            <person name="Mondo S."/>
            <person name="Nolan M."/>
            <person name="Ohm R."/>
            <person name="Pangilinan J."/>
            <person name="Park H.-J."/>
            <person name="Ramirez L."/>
            <person name="Alfaro M."/>
            <person name="Sun H."/>
            <person name="Tritt A."/>
            <person name="Yoshinaga Y."/>
            <person name="Zwiers L.-H."/>
            <person name="Turgeon B."/>
            <person name="Goodwin S."/>
            <person name="Spatafora J."/>
            <person name="Crous P."/>
            <person name="Grigoriev I."/>
        </authorList>
    </citation>
    <scope>NUCLEOTIDE SEQUENCE</scope>
    <source>
        <strain evidence="1">ATCC 200398</strain>
    </source>
</reference>
<accession>A0ACB6Q975</accession>
<proteinExistence type="predicted"/>
<comment type="caution">
    <text evidence="1">The sequence shown here is derived from an EMBL/GenBank/DDBJ whole genome shotgun (WGS) entry which is preliminary data.</text>
</comment>
<keyword evidence="2" id="KW-1185">Reference proteome</keyword>
<evidence type="ECO:0000313" key="2">
    <source>
        <dbReference type="Proteomes" id="UP000799755"/>
    </source>
</evidence>
<name>A0ACB6Q975_9PLEO</name>
<organism evidence="1 2">
    <name type="scientific">Lindgomyces ingoldianus</name>
    <dbReference type="NCBI Taxonomy" id="673940"/>
    <lineage>
        <taxon>Eukaryota</taxon>
        <taxon>Fungi</taxon>
        <taxon>Dikarya</taxon>
        <taxon>Ascomycota</taxon>
        <taxon>Pezizomycotina</taxon>
        <taxon>Dothideomycetes</taxon>
        <taxon>Pleosporomycetidae</taxon>
        <taxon>Pleosporales</taxon>
        <taxon>Lindgomycetaceae</taxon>
        <taxon>Lindgomyces</taxon>
    </lineage>
</organism>
<protein>
    <submittedName>
        <fullName evidence="1">Uncharacterized protein</fullName>
    </submittedName>
</protein>
<dbReference type="Proteomes" id="UP000799755">
    <property type="component" value="Unassembled WGS sequence"/>
</dbReference>